<evidence type="ECO:0000313" key="17">
    <source>
        <dbReference type="EMBL" id="ACJ29500.1"/>
    </source>
</evidence>
<keyword evidence="11 15" id="KW-0408">Iron</keyword>
<reference evidence="17 18" key="1">
    <citation type="journal article" date="2008" name="PLoS ONE">
        <title>Environmental adaptation: genomic analysis of the piezotolerant and psychrotolerant deep-sea iron reducing bacterium Shewanella piezotolerans WP3.</title>
        <authorList>
            <person name="Wang F."/>
            <person name="Wang J."/>
            <person name="Jian H."/>
            <person name="Zhang B."/>
            <person name="Li S."/>
            <person name="Wang F."/>
            <person name="Zeng X."/>
            <person name="Gao L."/>
            <person name="Bartlett D.H."/>
            <person name="Yu J."/>
            <person name="Hu S."/>
            <person name="Xiao X."/>
        </authorList>
    </citation>
    <scope>NUCLEOTIDE SEQUENCE [LARGE SCALE GENOMIC DNA]</scope>
    <source>
        <strain evidence="18">WP3 / JCM 13877</strain>
    </source>
</reference>
<accession>B8CPC4</accession>
<dbReference type="Gene3D" id="1.10.1130.10">
    <property type="entry name" value="Flavocytochrome C3, Chain A"/>
    <property type="match status" value="1"/>
</dbReference>
<keyword evidence="5 13" id="KW-0813">Transport</keyword>
<feature type="binding site" description="axial binding residue" evidence="15">
    <location>
        <position position="112"/>
    </location>
    <ligand>
        <name>heme c</name>
        <dbReference type="ChEBI" id="CHEBI:61717"/>
        <label>2</label>
    </ligand>
    <ligandPart>
        <name>Fe</name>
        <dbReference type="ChEBI" id="CHEBI:18248"/>
    </ligandPart>
</feature>
<organism evidence="17 18">
    <name type="scientific">Shewanella piezotolerans (strain WP3 / JCM 13877)</name>
    <dbReference type="NCBI Taxonomy" id="225849"/>
    <lineage>
        <taxon>Bacteria</taxon>
        <taxon>Pseudomonadati</taxon>
        <taxon>Pseudomonadota</taxon>
        <taxon>Gammaproteobacteria</taxon>
        <taxon>Alteromonadales</taxon>
        <taxon>Shewanellaceae</taxon>
        <taxon>Shewanella</taxon>
    </lineage>
</organism>
<feature type="binding site" description="axial binding residue" evidence="15">
    <location>
        <position position="95"/>
    </location>
    <ligand>
        <name>heme c</name>
        <dbReference type="ChEBI" id="CHEBI:61717"/>
        <label>1</label>
    </ligand>
    <ligandPart>
        <name>Fe</name>
        <dbReference type="ChEBI" id="CHEBI:18248"/>
    </ligandPart>
</feature>
<dbReference type="FunFam" id="1.10.1130.10:FF:000001">
    <property type="entry name" value="Periplasmic nitrate reductase, electron transfer subunit"/>
    <property type="match status" value="1"/>
</dbReference>
<evidence type="ECO:0000256" key="3">
    <source>
        <dbReference type="ARBA" id="ARBA00007368"/>
    </source>
</evidence>
<evidence type="ECO:0000256" key="9">
    <source>
        <dbReference type="ARBA" id="ARBA00022764"/>
    </source>
</evidence>
<evidence type="ECO:0000256" key="12">
    <source>
        <dbReference type="ARBA" id="ARBA00031832"/>
    </source>
</evidence>
<dbReference type="PANTHER" id="PTHR38604">
    <property type="entry name" value="PERIPLASMIC NITRATE REDUCTASE, ELECTRON TRANSFER SUBUNIT"/>
    <property type="match status" value="1"/>
</dbReference>
<dbReference type="STRING" id="225849.swp_2773"/>
<protein>
    <recommendedName>
        <fullName evidence="4 13">Periplasmic nitrate reductase, electron transfer subunit</fullName>
    </recommendedName>
    <alternativeName>
        <fullName evidence="12 13">Diheme cytochrome c NapB</fullName>
    </alternativeName>
</protein>
<keyword evidence="8 16" id="KW-0732">Signal</keyword>
<evidence type="ECO:0000256" key="7">
    <source>
        <dbReference type="ARBA" id="ARBA00022723"/>
    </source>
</evidence>
<feature type="binding site" description="axial binding residue" evidence="15">
    <location>
        <position position="135"/>
    </location>
    <ligand>
        <name>heme c</name>
        <dbReference type="ChEBI" id="CHEBI:61717"/>
        <label>2</label>
    </ligand>
    <ligandPart>
        <name>Fe</name>
        <dbReference type="ChEBI" id="CHEBI:18248"/>
    </ligandPart>
</feature>
<proteinExistence type="inferred from homology"/>
<comment type="subunit">
    <text evidence="13">Component of the periplasmic nitrate reductase NapAB complex composed of NapA and NapB.</text>
</comment>
<dbReference type="eggNOG" id="COG3043">
    <property type="taxonomic scope" value="Bacteria"/>
</dbReference>
<dbReference type="GO" id="GO:0009061">
    <property type="term" value="P:anaerobic respiration"/>
    <property type="evidence" value="ECO:0007669"/>
    <property type="project" value="InterPro"/>
</dbReference>
<keyword evidence="6 14" id="KW-0349">Heme</keyword>
<comment type="subcellular location">
    <subcellularLocation>
        <location evidence="2 13">Periplasm</location>
    </subcellularLocation>
</comment>
<evidence type="ECO:0000256" key="15">
    <source>
        <dbReference type="PIRSR" id="PIRSR006105-2"/>
    </source>
</evidence>
<evidence type="ECO:0000256" key="6">
    <source>
        <dbReference type="ARBA" id="ARBA00022617"/>
    </source>
</evidence>
<dbReference type="OrthoDB" id="13290at2"/>
<feature type="binding site" description="axial binding residue" evidence="15">
    <location>
        <position position="77"/>
    </location>
    <ligand>
        <name>heme c</name>
        <dbReference type="ChEBI" id="CHEBI:61717"/>
        <label>1</label>
    </ligand>
    <ligandPart>
        <name>Fe</name>
        <dbReference type="ChEBI" id="CHEBI:18248"/>
    </ligandPart>
</feature>
<keyword evidence="18" id="KW-1185">Reference proteome</keyword>
<comment type="similarity">
    <text evidence="3 13">Belongs to the NapB family.</text>
</comment>
<feature type="signal peptide" evidence="16">
    <location>
        <begin position="1"/>
        <end position="22"/>
    </location>
</feature>
<feature type="binding site" description="covalent" evidence="14">
    <location>
        <position position="91"/>
    </location>
    <ligand>
        <name>heme c</name>
        <dbReference type="ChEBI" id="CHEBI:61717"/>
        <label>1</label>
    </ligand>
</feature>
<dbReference type="Pfam" id="PF03892">
    <property type="entry name" value="NapB"/>
    <property type="match status" value="1"/>
</dbReference>
<feature type="chain" id="PRO_5002866796" description="Periplasmic nitrate reductase, electron transfer subunit" evidence="16">
    <location>
        <begin position="23"/>
        <end position="156"/>
    </location>
</feature>
<feature type="binding site" description="covalent" evidence="14">
    <location>
        <position position="134"/>
    </location>
    <ligand>
        <name>heme c</name>
        <dbReference type="ChEBI" id="CHEBI:61717"/>
        <label>2</label>
    </ligand>
</feature>
<comment type="function">
    <text evidence="1">Electron transfer subunit of the periplasmic nitrate reductase complex NapAB. Receives electrons from the membrane-anchored tetraheme c-type NapC protein and transfers these to NapA subunit, thus allowing electron flow between membrane and periplasm. Essential for periplasmic nitrate reduction with nitrate as the terminal electron acceptor.</text>
</comment>
<evidence type="ECO:0000256" key="4">
    <source>
        <dbReference type="ARBA" id="ARBA00013773"/>
    </source>
</evidence>
<dbReference type="SUPFAM" id="SSF48695">
    <property type="entry name" value="Multiheme cytochromes"/>
    <property type="match status" value="1"/>
</dbReference>
<name>B8CPC4_SHEPW</name>
<dbReference type="GO" id="GO:0042597">
    <property type="term" value="C:periplasmic space"/>
    <property type="evidence" value="ECO:0007669"/>
    <property type="project" value="UniProtKB-SubCell"/>
</dbReference>
<evidence type="ECO:0000256" key="10">
    <source>
        <dbReference type="ARBA" id="ARBA00022982"/>
    </source>
</evidence>
<evidence type="ECO:0000256" key="8">
    <source>
        <dbReference type="ARBA" id="ARBA00022729"/>
    </source>
</evidence>
<comment type="PTM">
    <text evidence="14">Binds 2 heme C groups per subunit.</text>
</comment>
<evidence type="ECO:0000313" key="18">
    <source>
        <dbReference type="Proteomes" id="UP000000753"/>
    </source>
</evidence>
<evidence type="ECO:0000256" key="16">
    <source>
        <dbReference type="SAM" id="SignalP"/>
    </source>
</evidence>
<evidence type="ECO:0000256" key="5">
    <source>
        <dbReference type="ARBA" id="ARBA00022448"/>
    </source>
</evidence>
<dbReference type="RefSeq" id="WP_020912854.1">
    <property type="nucleotide sequence ID" value="NC_011566.1"/>
</dbReference>
<evidence type="ECO:0000256" key="11">
    <source>
        <dbReference type="ARBA" id="ARBA00023004"/>
    </source>
</evidence>
<evidence type="ECO:0000256" key="13">
    <source>
        <dbReference type="PIRNR" id="PIRNR006105"/>
    </source>
</evidence>
<dbReference type="AlphaFoldDB" id="B8CPC4"/>
<dbReference type="InterPro" id="IPR036280">
    <property type="entry name" value="Multihaem_cyt_sf"/>
</dbReference>
<dbReference type="GO" id="GO:0046872">
    <property type="term" value="F:metal ion binding"/>
    <property type="evidence" value="ECO:0007669"/>
    <property type="project" value="UniProtKB-KW"/>
</dbReference>
<evidence type="ECO:0000256" key="2">
    <source>
        <dbReference type="ARBA" id="ARBA00004418"/>
    </source>
</evidence>
<gene>
    <name evidence="17" type="ordered locus">swp_2773</name>
</gene>
<keyword evidence="10 13" id="KW-0249">Electron transport</keyword>
<evidence type="ECO:0000256" key="14">
    <source>
        <dbReference type="PIRSR" id="PIRSR006105-1"/>
    </source>
</evidence>
<dbReference type="KEGG" id="swp:swp_2773"/>
<feature type="binding site" description="covalent" evidence="14">
    <location>
        <position position="94"/>
    </location>
    <ligand>
        <name>heme c</name>
        <dbReference type="ChEBI" id="CHEBI:61717"/>
        <label>1</label>
    </ligand>
</feature>
<dbReference type="Proteomes" id="UP000000753">
    <property type="component" value="Chromosome"/>
</dbReference>
<keyword evidence="9 13" id="KW-0574">Periplasm</keyword>
<dbReference type="InterPro" id="IPR005591">
    <property type="entry name" value="NapB"/>
</dbReference>
<dbReference type="PIRSF" id="PIRSF006105">
    <property type="entry name" value="NapB"/>
    <property type="match status" value="1"/>
</dbReference>
<dbReference type="EMBL" id="CP000472">
    <property type="protein sequence ID" value="ACJ29500.1"/>
    <property type="molecule type" value="Genomic_DNA"/>
</dbReference>
<dbReference type="PANTHER" id="PTHR38604:SF1">
    <property type="entry name" value="PERIPLASMIC NITRATE REDUCTASE, ELECTRON TRANSFER SUBUNIT"/>
    <property type="match status" value="1"/>
</dbReference>
<keyword evidence="7 15" id="KW-0479">Metal-binding</keyword>
<sequence>MKKSILLTLSITLTLISGFTFSEEQVVGLDRGIGGVESLRGDTELETTRPADPMKKVPRDQVDIESSYVFQPPLIPHHIRHYEVSLNANKCLSCHSWTKAKQMGATKISVTHFINRNDEVLADVSPRRYFCLQCHVTQADAKPLVGNSFERVKSLQ</sequence>
<dbReference type="HOGENOM" id="CLU_103367_1_0_6"/>
<feature type="binding site" description="covalent" evidence="14">
    <location>
        <position position="131"/>
    </location>
    <ligand>
        <name>heme c</name>
        <dbReference type="ChEBI" id="CHEBI:61717"/>
        <label>2</label>
    </ligand>
</feature>
<evidence type="ECO:0000256" key="1">
    <source>
        <dbReference type="ARBA" id="ARBA00002599"/>
    </source>
</evidence>